<dbReference type="InterPro" id="IPR010280">
    <property type="entry name" value="U5_MeTrfase_fam"/>
</dbReference>
<feature type="compositionally biased region" description="Low complexity" evidence="7">
    <location>
        <begin position="785"/>
        <end position="799"/>
    </location>
</feature>
<evidence type="ECO:0000256" key="1">
    <source>
        <dbReference type="ARBA" id="ARBA00022603"/>
    </source>
</evidence>
<feature type="region of interest" description="Disordered" evidence="7">
    <location>
        <begin position="1"/>
        <end position="59"/>
    </location>
</feature>
<reference evidence="9" key="1">
    <citation type="submission" date="2015-11" db="EMBL/GenBank/DDBJ databases">
        <title>De novo transcriptome assembly of four potential Pierce s Disease insect vectors from Arizona vineyards.</title>
        <authorList>
            <person name="Tassone E.E."/>
        </authorList>
    </citation>
    <scope>NUCLEOTIDE SEQUENCE</scope>
</reference>
<evidence type="ECO:0000259" key="8">
    <source>
        <dbReference type="Pfam" id="PF13847"/>
    </source>
</evidence>
<feature type="compositionally biased region" description="Basic and acidic residues" evidence="7">
    <location>
        <begin position="7"/>
        <end position="20"/>
    </location>
</feature>
<evidence type="ECO:0000256" key="2">
    <source>
        <dbReference type="ARBA" id="ARBA00022679"/>
    </source>
</evidence>
<feature type="binding site" evidence="6">
    <location>
        <position position="471"/>
    </location>
    <ligand>
        <name>S-adenosyl-L-methionine</name>
        <dbReference type="ChEBI" id="CHEBI:59789"/>
    </ligand>
</feature>
<keyword evidence="1 6" id="KW-0489">Methyltransferase</keyword>
<comment type="caution">
    <text evidence="6">Lacks conserved residue(s) required for the propagation of feature annotation.</text>
</comment>
<evidence type="ECO:0000256" key="5">
    <source>
        <dbReference type="ARBA" id="ARBA00047278"/>
    </source>
</evidence>
<dbReference type="GO" id="GO:0006396">
    <property type="term" value="P:RNA processing"/>
    <property type="evidence" value="ECO:0007669"/>
    <property type="project" value="InterPro"/>
</dbReference>
<evidence type="ECO:0000313" key="9">
    <source>
        <dbReference type="EMBL" id="JAT14639.1"/>
    </source>
</evidence>
<dbReference type="EMBL" id="GEBQ01025338">
    <property type="protein sequence ID" value="JAT14639.1"/>
    <property type="molecule type" value="Transcribed_RNA"/>
</dbReference>
<keyword evidence="2 6" id="KW-0808">Transferase</keyword>
<feature type="compositionally biased region" description="Basic and acidic residues" evidence="7">
    <location>
        <begin position="608"/>
        <end position="618"/>
    </location>
</feature>
<dbReference type="InterPro" id="IPR045850">
    <property type="entry name" value="TRM2_met"/>
</dbReference>
<dbReference type="PANTHER" id="PTHR45904">
    <property type="entry name" value="TRNA (URACIL-5-)-METHYLTRANSFERASE"/>
    <property type="match status" value="1"/>
</dbReference>
<dbReference type="SUPFAM" id="SSF54928">
    <property type="entry name" value="RNA-binding domain, RBD"/>
    <property type="match status" value="1"/>
</dbReference>
<dbReference type="InterPro" id="IPR029063">
    <property type="entry name" value="SAM-dependent_MTases_sf"/>
</dbReference>
<dbReference type="GO" id="GO:0003723">
    <property type="term" value="F:RNA binding"/>
    <property type="evidence" value="ECO:0007669"/>
    <property type="project" value="TreeGrafter"/>
</dbReference>
<dbReference type="Gene3D" id="3.30.70.330">
    <property type="match status" value="1"/>
</dbReference>
<evidence type="ECO:0000256" key="4">
    <source>
        <dbReference type="ARBA" id="ARBA00033763"/>
    </source>
</evidence>
<comment type="similarity">
    <text evidence="6">Belongs to the class I-like SAM-binding methyltransferase superfamily. RNA M5U methyltransferase family.</text>
</comment>
<dbReference type="Pfam" id="PF13847">
    <property type="entry name" value="Methyltransf_31"/>
    <property type="match status" value="1"/>
</dbReference>
<feature type="region of interest" description="Disordered" evidence="7">
    <location>
        <begin position="607"/>
        <end position="629"/>
    </location>
</feature>
<feature type="binding site" evidence="6">
    <location>
        <position position="421"/>
    </location>
    <ligand>
        <name>S-adenosyl-L-methionine</name>
        <dbReference type="ChEBI" id="CHEBI:59789"/>
    </ligand>
</feature>
<dbReference type="EC" id="2.1.1.35" evidence="4"/>
<dbReference type="PANTHER" id="PTHR45904:SF2">
    <property type="entry name" value="TRNA (URACIL-5-)-METHYLTRANSFERASE HOMOLOG A"/>
    <property type="match status" value="1"/>
</dbReference>
<keyword evidence="3 6" id="KW-0949">S-adenosyl-L-methionine</keyword>
<comment type="catalytic activity">
    <reaction evidence="5">
        <text>uridine(54) in tRNA + S-adenosyl-L-methionine = 5-methyluridine(54) in tRNA + S-adenosyl-L-homocysteine + H(+)</text>
        <dbReference type="Rhea" id="RHEA:42712"/>
        <dbReference type="Rhea" id="RHEA-COMP:10167"/>
        <dbReference type="Rhea" id="RHEA-COMP:10193"/>
        <dbReference type="ChEBI" id="CHEBI:15378"/>
        <dbReference type="ChEBI" id="CHEBI:57856"/>
        <dbReference type="ChEBI" id="CHEBI:59789"/>
        <dbReference type="ChEBI" id="CHEBI:65315"/>
        <dbReference type="ChEBI" id="CHEBI:74447"/>
        <dbReference type="EC" id="2.1.1.35"/>
    </reaction>
    <physiologicalReaction direction="left-to-right" evidence="5">
        <dbReference type="Rhea" id="RHEA:42713"/>
    </physiologicalReaction>
</comment>
<dbReference type="PROSITE" id="PS51687">
    <property type="entry name" value="SAM_MT_RNA_M5U"/>
    <property type="match status" value="1"/>
</dbReference>
<accession>A0A1B6KT64</accession>
<dbReference type="InterPro" id="IPR025714">
    <property type="entry name" value="Methyltranfer_dom"/>
</dbReference>
<dbReference type="SUPFAM" id="SSF53335">
    <property type="entry name" value="S-adenosyl-L-methionine-dependent methyltransferases"/>
    <property type="match status" value="1"/>
</dbReference>
<dbReference type="InterPro" id="IPR035979">
    <property type="entry name" value="RBD_domain_sf"/>
</dbReference>
<protein>
    <recommendedName>
        <fullName evidence="4">tRNA (uracil(54)-C(5))-methyltransferase</fullName>
        <ecNumber evidence="4">2.1.1.35</ecNumber>
    </recommendedName>
</protein>
<feature type="region of interest" description="Disordered" evidence="7">
    <location>
        <begin position="774"/>
        <end position="799"/>
    </location>
</feature>
<name>A0A1B6KT64_9HEMI</name>
<feature type="binding site" evidence="6">
    <location>
        <position position="520"/>
    </location>
    <ligand>
        <name>S-adenosyl-L-methionine</name>
        <dbReference type="ChEBI" id="CHEBI:59789"/>
    </ligand>
</feature>
<evidence type="ECO:0000256" key="7">
    <source>
        <dbReference type="SAM" id="MobiDB-lite"/>
    </source>
</evidence>
<dbReference type="AlphaFoldDB" id="A0A1B6KT64"/>
<dbReference type="Gene3D" id="3.40.50.150">
    <property type="entry name" value="Vaccinia Virus protein VP39"/>
    <property type="match status" value="1"/>
</dbReference>
<dbReference type="EMBL" id="GEBQ01012887">
    <property type="protein sequence ID" value="JAT27090.1"/>
    <property type="molecule type" value="Transcribed_RNA"/>
</dbReference>
<gene>
    <name evidence="10" type="ORF">g.35333</name>
    <name evidence="9" type="ORF">g.35337</name>
</gene>
<evidence type="ECO:0000256" key="3">
    <source>
        <dbReference type="ARBA" id="ARBA00022691"/>
    </source>
</evidence>
<dbReference type="Gene3D" id="2.40.50.1070">
    <property type="match status" value="1"/>
</dbReference>
<sequence length="799" mass="90723">MATEVSSDVKMEVEATKDTVETPTESTASGDEKPKENGDNSKSTNKPKSETTAEAAEAKPHYRVKISGLPRFYKPTDPLLTAFKKLLNRTLGLDFKYIRSPKKGNSWLYVTFYNQADQEKALKALKHYTWKGRTLICTLVVADVLKRKQEDSGPEASKRPRLDIPIEEQMLMSTIPYYSVSYNEQLSKKNEEAQCLLKWLAECMEKKTPQLIGYIDQEIAKNPRTRLPFKLDDVRSSPLIDGYRNKCEFRIGLHPQSKKVIVGYRVDNQEGDNIAVSPPDSLRHLPKEMLEVVKIFEKFVQESPHPPQIQNHDSGVWRLLHVRINKAKQVMVVVLINPTTLTPDSLAQLKTDLIKYFTEGSASTLNVVSLYLHTDNDVKTLGGGDKVKRPTGQLELLWGQAHMEEQLLDLNLEIDPNFYFQNNTFGAEELYKAVMELAGVDEETTVLDLCCGSGGMGMMFAKRCKEVIGVEVMDVNVDDAKRLAAKNGLTNCEFLQGAVDDLMPELEEKLKGKKVVPILDPPRVGISNQAIANIRKTKEISRLVYISSNHKPPVKNLLDFANVDTNSCFEGLDPFVVRCVLPVDTAPHTLRCELVFLCERLAPSEIPEPDRPAVEASKKTVTKKNSSQLKKRYHDTYINQPVRPSNFPSEETVKRYSNIRKPKQDIDFQKRDSLYPPPLRGALYHGLNNELPYYPPAKDMYSQRYSGRRETCYSPRTDDRDLARYSSFRRDMEDALNETSYYSPGKQLTSRKLAYANALLEEGIRIASEVLDNGYTRRSPSTSHYGNQRNQRRGNSSRY</sequence>
<proteinExistence type="inferred from homology"/>
<dbReference type="GO" id="GO:0032259">
    <property type="term" value="P:methylation"/>
    <property type="evidence" value="ECO:0007669"/>
    <property type="project" value="UniProtKB-KW"/>
</dbReference>
<dbReference type="GO" id="GO:0030697">
    <property type="term" value="F:tRNA (uracil(54)-C5)-methyltransferase activity, S-adenosyl methionine-dependent"/>
    <property type="evidence" value="ECO:0007669"/>
    <property type="project" value="UniProtKB-EC"/>
</dbReference>
<feature type="compositionally biased region" description="Basic and acidic residues" evidence="7">
    <location>
        <begin position="47"/>
        <end position="59"/>
    </location>
</feature>
<evidence type="ECO:0000256" key="6">
    <source>
        <dbReference type="PROSITE-ProRule" id="PRU01024"/>
    </source>
</evidence>
<dbReference type="InterPro" id="IPR012677">
    <property type="entry name" value="Nucleotide-bd_a/b_plait_sf"/>
</dbReference>
<feature type="compositionally biased region" description="Basic and acidic residues" evidence="7">
    <location>
        <begin position="30"/>
        <end position="39"/>
    </location>
</feature>
<dbReference type="CDD" id="cd02440">
    <property type="entry name" value="AdoMet_MTases"/>
    <property type="match status" value="1"/>
</dbReference>
<evidence type="ECO:0000313" key="10">
    <source>
        <dbReference type="EMBL" id="JAT27090.1"/>
    </source>
</evidence>
<organism evidence="9">
    <name type="scientific">Graphocephala atropunctata</name>
    <dbReference type="NCBI Taxonomy" id="36148"/>
    <lineage>
        <taxon>Eukaryota</taxon>
        <taxon>Metazoa</taxon>
        <taxon>Ecdysozoa</taxon>
        <taxon>Arthropoda</taxon>
        <taxon>Hexapoda</taxon>
        <taxon>Insecta</taxon>
        <taxon>Pterygota</taxon>
        <taxon>Neoptera</taxon>
        <taxon>Paraneoptera</taxon>
        <taxon>Hemiptera</taxon>
        <taxon>Auchenorrhyncha</taxon>
        <taxon>Membracoidea</taxon>
        <taxon>Cicadellidae</taxon>
        <taxon>Cicadellinae</taxon>
        <taxon>Cicadellini</taxon>
        <taxon>Graphocephala</taxon>
    </lineage>
</organism>
<feature type="domain" description="Methyltransferase" evidence="8">
    <location>
        <begin position="441"/>
        <end position="509"/>
    </location>
</feature>